<dbReference type="Gene3D" id="2.10.55.10">
    <property type="entry name" value="Leishmanolysin domain 3"/>
    <property type="match status" value="1"/>
</dbReference>
<dbReference type="OrthoDB" id="527990at2759"/>
<dbReference type="Gene3D" id="3.90.132.10">
    <property type="entry name" value="Leishmanolysin , domain 2"/>
    <property type="match status" value="1"/>
</dbReference>
<dbReference type="EMBL" id="CAJNJA010007097">
    <property type="protein sequence ID" value="CAE7220200.1"/>
    <property type="molecule type" value="Genomic_DNA"/>
</dbReference>
<evidence type="ECO:0000256" key="7">
    <source>
        <dbReference type="PIRSR" id="PIRSR601577-1"/>
    </source>
</evidence>
<proteinExistence type="inferred from homology"/>
<feature type="binding site" evidence="8">
    <location>
        <position position="279"/>
    </location>
    <ligand>
        <name>Zn(2+)</name>
        <dbReference type="ChEBI" id="CHEBI:29105"/>
        <note>catalytic</note>
    </ligand>
</feature>
<dbReference type="SUPFAM" id="SSF55486">
    <property type="entry name" value="Metalloproteases ('zincins'), catalytic domain"/>
    <property type="match status" value="1"/>
</dbReference>
<feature type="binding site" evidence="8">
    <location>
        <position position="420"/>
    </location>
    <ligand>
        <name>Zn(2+)</name>
        <dbReference type="ChEBI" id="CHEBI:29105"/>
        <note>catalytic</note>
    </ligand>
</feature>
<keyword evidence="4" id="KW-0378">Hydrolase</keyword>
<evidence type="ECO:0000256" key="8">
    <source>
        <dbReference type="PIRSR" id="PIRSR601577-2"/>
    </source>
</evidence>
<protein>
    <submittedName>
        <fullName evidence="10">Invadolysin protein</fullName>
    </submittedName>
</protein>
<dbReference type="GO" id="GO:0007155">
    <property type="term" value="P:cell adhesion"/>
    <property type="evidence" value="ECO:0007669"/>
    <property type="project" value="InterPro"/>
</dbReference>
<evidence type="ECO:0000256" key="4">
    <source>
        <dbReference type="ARBA" id="ARBA00022801"/>
    </source>
</evidence>
<organism evidence="10 11">
    <name type="scientific">Symbiodinium necroappetens</name>
    <dbReference type="NCBI Taxonomy" id="1628268"/>
    <lineage>
        <taxon>Eukaryota</taxon>
        <taxon>Sar</taxon>
        <taxon>Alveolata</taxon>
        <taxon>Dinophyceae</taxon>
        <taxon>Suessiales</taxon>
        <taxon>Symbiodiniaceae</taxon>
        <taxon>Symbiodinium</taxon>
    </lineage>
</organism>
<name>A0A812KAC6_9DINO</name>
<evidence type="ECO:0000256" key="5">
    <source>
        <dbReference type="ARBA" id="ARBA00022833"/>
    </source>
</evidence>
<keyword evidence="3 8" id="KW-0479">Metal-binding</keyword>
<comment type="similarity">
    <text evidence="1">Belongs to the peptidase M8 family.</text>
</comment>
<evidence type="ECO:0000256" key="1">
    <source>
        <dbReference type="ARBA" id="ARBA00005860"/>
    </source>
</evidence>
<evidence type="ECO:0000256" key="2">
    <source>
        <dbReference type="ARBA" id="ARBA00022670"/>
    </source>
</evidence>
<comment type="cofactor">
    <cofactor evidence="8">
        <name>Zn(2+)</name>
        <dbReference type="ChEBI" id="CHEBI:29105"/>
    </cofactor>
    <text evidence="8">Binds 1 zinc ion per subunit.</text>
</comment>
<evidence type="ECO:0000256" key="9">
    <source>
        <dbReference type="SAM" id="Coils"/>
    </source>
</evidence>
<dbReference type="PANTHER" id="PTHR10942">
    <property type="entry name" value="LEISHMANOLYSIN-LIKE PEPTIDASE"/>
    <property type="match status" value="1"/>
</dbReference>
<dbReference type="FunFam" id="3.90.132.10:FF:000001">
    <property type="entry name" value="leishmanolysin-like peptidase isoform X2"/>
    <property type="match status" value="1"/>
</dbReference>
<keyword evidence="9" id="KW-0175">Coiled coil</keyword>
<evidence type="ECO:0000313" key="10">
    <source>
        <dbReference type="EMBL" id="CAE7220200.1"/>
    </source>
</evidence>
<feature type="binding site" evidence="8">
    <location>
        <position position="275"/>
    </location>
    <ligand>
        <name>Zn(2+)</name>
        <dbReference type="ChEBI" id="CHEBI:29105"/>
        <note>catalytic</note>
    </ligand>
</feature>
<dbReference type="GO" id="GO:0005737">
    <property type="term" value="C:cytoplasm"/>
    <property type="evidence" value="ECO:0007669"/>
    <property type="project" value="TreeGrafter"/>
</dbReference>
<dbReference type="Pfam" id="PF01457">
    <property type="entry name" value="Peptidase_M8"/>
    <property type="match status" value="2"/>
</dbReference>
<dbReference type="GO" id="GO:0004222">
    <property type="term" value="F:metalloendopeptidase activity"/>
    <property type="evidence" value="ECO:0007669"/>
    <property type="project" value="InterPro"/>
</dbReference>
<keyword evidence="5 8" id="KW-0862">Zinc</keyword>
<dbReference type="Proteomes" id="UP000601435">
    <property type="component" value="Unassembled WGS sequence"/>
</dbReference>
<evidence type="ECO:0000256" key="6">
    <source>
        <dbReference type="ARBA" id="ARBA00023049"/>
    </source>
</evidence>
<dbReference type="AlphaFoldDB" id="A0A812KAC6"/>
<reference evidence="10" key="1">
    <citation type="submission" date="2021-02" db="EMBL/GenBank/DDBJ databases">
        <authorList>
            <person name="Dougan E. K."/>
            <person name="Rhodes N."/>
            <person name="Thang M."/>
            <person name="Chan C."/>
        </authorList>
    </citation>
    <scope>NUCLEOTIDE SEQUENCE</scope>
</reference>
<feature type="active site" evidence="7">
    <location>
        <position position="276"/>
    </location>
</feature>
<keyword evidence="2" id="KW-0645">Protease</keyword>
<dbReference type="InterPro" id="IPR001577">
    <property type="entry name" value="Peptidase_M8"/>
</dbReference>
<keyword evidence="6 8" id="KW-0482">Metalloprotease</keyword>
<dbReference type="Gene3D" id="3.10.170.20">
    <property type="match status" value="1"/>
</dbReference>
<dbReference type="GO" id="GO:0016020">
    <property type="term" value="C:membrane"/>
    <property type="evidence" value="ECO:0007669"/>
    <property type="project" value="InterPro"/>
</dbReference>
<sequence length="978" mass="107763">DFQARVVVQKVSQSYGSSEQHERRLQDAATCEEVHTAGTWGPMRIGYEMVDIDSVPSDLVDLVNQTVMARAVAYWSSVLQVRQAQSPLKMDRIGTGCFKYGFDTDWRCSGMQSPTCGLMTIPDKYLRSKRACQEVCGPRCTGSCVQGGSCACDVDEWLVQQDNYCCYLTPQAGCPSDCSLANATQVSNDASGGFVCEGGCVDAPEGEGAVGEDLHVFVKIEDSAECQSSSTLLAYAISCGVDQCDRPVFGFINFCPSQLSTSPDDLSEMISTALHELAHVLVFSNEHFRNFRNADGTPMIPRGAEDPRLYQDEVRYSCSADSFLWNDTGGSRRYVDLSPDILDTFDERGYSCQCPIGTPSLNPGCFYPAGAPYLQMPSCVVRLKTPTVLREVRDFFGCPTLAGAELENQEGSGCSIINSHWEQRVFTSELMAPASSEHLIDTYVSRVSLAVFQDSGWYNANLSAADPLIPGVHWGYKQGCNFATAKCVDGGTPVSPHFCSSSADVSCSLDRKSVLGCDIQLLDSVPPVYQYTPDNGLGRLAAADYCPHYAVRYVNRVCSNNESVTVPYGNVNFMKEVFSTESRCFMSTLHQDVPADNGGTFVASPDDFVNERPVCYKVACVDGGQSYQLQAGQKLFLGRSAITVAQSLARHRLRFAVTCRRDMFSEMSGSMRRHKEKLLDHHNRLYPYINFCGFRFGRISCGRAVGRNDGCPVGTMPMPGLFQWLTAGSASEKLGMKERESCRLALMSFDLLWAESGQAWDRFSQVKGYHEEAGYPMQPEGTTNLLKEVLRQLDEDKSHREQDMEKLKAEVYSQQAILKDLAQTLLGGTLEEALGKIREDVSSHKEQLDLQARALREGLLDLAGLKAAGPRQEEQTRRLLGELREEISMQIPGVKASCEAVAQEFAARAAEDSVASKRHAEALCDQLRQQVERSQEAEAKKLEQLVQANNRRIVSLCFLHVLAISDAAGRAETGRCSR</sequence>
<feature type="coiled-coil region" evidence="9">
    <location>
        <begin position="917"/>
        <end position="952"/>
    </location>
</feature>
<comment type="caution">
    <text evidence="10">The sequence shown here is derived from an EMBL/GenBank/DDBJ whole genome shotgun (WGS) entry which is preliminary data.</text>
</comment>
<feature type="non-terminal residue" evidence="10">
    <location>
        <position position="978"/>
    </location>
</feature>
<dbReference type="GO" id="GO:0006508">
    <property type="term" value="P:proteolysis"/>
    <property type="evidence" value="ECO:0007669"/>
    <property type="project" value="UniProtKB-KW"/>
</dbReference>
<evidence type="ECO:0000256" key="3">
    <source>
        <dbReference type="ARBA" id="ARBA00022723"/>
    </source>
</evidence>
<keyword evidence="11" id="KW-1185">Reference proteome</keyword>
<accession>A0A812KAC6</accession>
<evidence type="ECO:0000313" key="11">
    <source>
        <dbReference type="Proteomes" id="UP000601435"/>
    </source>
</evidence>
<gene>
    <name evidence="10" type="primary">Invadolysin</name>
    <name evidence="10" type="ORF">SNEC2469_LOCUS2764</name>
</gene>
<dbReference type="PANTHER" id="PTHR10942:SF0">
    <property type="entry name" value="LEISHMANOLYSIN-LIKE PEPTIDASE"/>
    <property type="match status" value="1"/>
</dbReference>
<dbReference type="GO" id="GO:0046872">
    <property type="term" value="F:metal ion binding"/>
    <property type="evidence" value="ECO:0007669"/>
    <property type="project" value="UniProtKB-KW"/>
</dbReference>